<evidence type="ECO:0000313" key="13">
    <source>
        <dbReference type="Proteomes" id="UP000027120"/>
    </source>
</evidence>
<evidence type="ECO:0000256" key="6">
    <source>
        <dbReference type="ARBA" id="ARBA00023242"/>
    </source>
</evidence>
<dbReference type="PANTHER" id="PTHR31734:SF2">
    <property type="entry name" value="AUXIN-RESPONSIVE PROTEIN IAA26"/>
    <property type="match status" value="1"/>
</dbReference>
<dbReference type="GO" id="GO:0006355">
    <property type="term" value="P:regulation of DNA-templated transcription"/>
    <property type="evidence" value="ECO:0007669"/>
    <property type="project" value="InterPro"/>
</dbReference>
<dbReference type="Pfam" id="PF02309">
    <property type="entry name" value="AUX_IAA"/>
    <property type="match status" value="1"/>
</dbReference>
<protein>
    <recommendedName>
        <fullName evidence="9">Auxin-responsive protein</fullName>
    </recommendedName>
</protein>
<evidence type="ECO:0000256" key="4">
    <source>
        <dbReference type="ARBA" id="ARBA00023015"/>
    </source>
</evidence>
<proteinExistence type="inferred from homology"/>
<keyword evidence="3 9" id="KW-0678">Repressor</keyword>
<dbReference type="GO" id="GO:0005634">
    <property type="term" value="C:nucleus"/>
    <property type="evidence" value="ECO:0007669"/>
    <property type="project" value="UniProtKB-SubCell"/>
</dbReference>
<comment type="subunit">
    <text evidence="9">Homodimers and heterodimers.</text>
</comment>
<dbReference type="FunFam" id="3.10.20.90:FF:000225">
    <property type="entry name" value="Auxin-responsive protein"/>
    <property type="match status" value="1"/>
</dbReference>
<evidence type="ECO:0000313" key="12">
    <source>
        <dbReference type="EMBL" id="KDO51799.1"/>
    </source>
</evidence>
<evidence type="ECO:0000256" key="7">
    <source>
        <dbReference type="ARBA" id="ARBA00023294"/>
    </source>
</evidence>
<feature type="non-terminal residue" evidence="12">
    <location>
        <position position="242"/>
    </location>
</feature>
<keyword evidence="13" id="KW-1185">Reference proteome</keyword>
<evidence type="ECO:0000256" key="1">
    <source>
        <dbReference type="ARBA" id="ARBA00004123"/>
    </source>
</evidence>
<dbReference type="InterPro" id="IPR003311">
    <property type="entry name" value="AUX_IAA"/>
</dbReference>
<dbReference type="AlphaFoldDB" id="A0A067E9D6"/>
<organism evidence="12 13">
    <name type="scientific">Citrus sinensis</name>
    <name type="common">Sweet orange</name>
    <name type="synonym">Citrus aurantium var. sinensis</name>
    <dbReference type="NCBI Taxonomy" id="2711"/>
    <lineage>
        <taxon>Eukaryota</taxon>
        <taxon>Viridiplantae</taxon>
        <taxon>Streptophyta</taxon>
        <taxon>Embryophyta</taxon>
        <taxon>Tracheophyta</taxon>
        <taxon>Spermatophyta</taxon>
        <taxon>Magnoliopsida</taxon>
        <taxon>eudicotyledons</taxon>
        <taxon>Gunneridae</taxon>
        <taxon>Pentapetalae</taxon>
        <taxon>rosids</taxon>
        <taxon>malvids</taxon>
        <taxon>Sapindales</taxon>
        <taxon>Rutaceae</taxon>
        <taxon>Aurantioideae</taxon>
        <taxon>Citrus</taxon>
    </lineage>
</organism>
<dbReference type="EMBL" id="KK785047">
    <property type="protein sequence ID" value="KDO51798.1"/>
    <property type="molecule type" value="Genomic_DNA"/>
</dbReference>
<evidence type="ECO:0000256" key="3">
    <source>
        <dbReference type="ARBA" id="ARBA00022491"/>
    </source>
</evidence>
<evidence type="ECO:0000259" key="11">
    <source>
        <dbReference type="PROSITE" id="PS51745"/>
    </source>
</evidence>
<dbReference type="Gene3D" id="3.10.20.90">
    <property type="entry name" value="Phosphatidylinositol 3-kinase Catalytic Subunit, Chain A, domain 1"/>
    <property type="match status" value="1"/>
</dbReference>
<name>A0A067E9D6_CITSI</name>
<evidence type="ECO:0000256" key="2">
    <source>
        <dbReference type="ARBA" id="ARBA00006728"/>
    </source>
</evidence>
<keyword evidence="5 9" id="KW-0804">Transcription</keyword>
<dbReference type="InterPro" id="IPR033389">
    <property type="entry name" value="AUX/IAA_dom"/>
</dbReference>
<feature type="compositionally biased region" description="Basic and acidic residues" evidence="10">
    <location>
        <begin position="115"/>
        <end position="126"/>
    </location>
</feature>
<comment type="subcellular location">
    <subcellularLocation>
        <location evidence="1 9">Nucleus</location>
    </subcellularLocation>
</comment>
<keyword evidence="4 9" id="KW-0805">Transcription regulation</keyword>
<keyword evidence="7 9" id="KW-0927">Auxin signaling pathway</keyword>
<feature type="domain" description="PB1" evidence="11">
    <location>
        <begin position="128"/>
        <end position="232"/>
    </location>
</feature>
<evidence type="ECO:0000256" key="10">
    <source>
        <dbReference type="SAM" id="MobiDB-lite"/>
    </source>
</evidence>
<feature type="region of interest" description="Disordered" evidence="10">
    <location>
        <begin position="100"/>
        <end position="129"/>
    </location>
</feature>
<evidence type="ECO:0000256" key="5">
    <source>
        <dbReference type="ARBA" id="ARBA00023163"/>
    </source>
</evidence>
<keyword evidence="6 9" id="KW-0539">Nucleus</keyword>
<dbReference type="PROSITE" id="PS51745">
    <property type="entry name" value="PB1"/>
    <property type="match status" value="1"/>
</dbReference>
<evidence type="ECO:0000256" key="9">
    <source>
        <dbReference type="RuleBase" id="RU004549"/>
    </source>
</evidence>
<dbReference type="PANTHER" id="PTHR31734">
    <property type="entry name" value="AUXIN-RESPONSIVE PROTEIN IAA17"/>
    <property type="match status" value="1"/>
</dbReference>
<dbReference type="SUPFAM" id="SSF54277">
    <property type="entry name" value="CAD &amp; PB1 domains"/>
    <property type="match status" value="1"/>
</dbReference>
<accession>A0A067E9D6</accession>
<dbReference type="EMBL" id="KK785047">
    <property type="protein sequence ID" value="KDO51799.1"/>
    <property type="molecule type" value="Genomic_DNA"/>
</dbReference>
<gene>
    <name evidence="12" type="ORF">CISIN_1g0204932mg</name>
</gene>
<dbReference type="Proteomes" id="UP000027120">
    <property type="component" value="Unassembled WGS sequence"/>
</dbReference>
<comment type="similarity">
    <text evidence="2 9">Belongs to the Aux/IAA family.</text>
</comment>
<dbReference type="InterPro" id="IPR053793">
    <property type="entry name" value="PB1-like"/>
</dbReference>
<comment type="function">
    <text evidence="8">Aux/IAA proteins are short-lived transcriptional factors that function as repressors of early auxin response genes at low auxin concentrations. Repression is thought to result from the interaction with auxin response factors (ARFs), proteins that bind to the auxin-responsive promoter element (AuxRE). Formation of heterodimers with ARF proteins may alter their ability to modulate early auxin response genes expression.</text>
</comment>
<reference evidence="12 13" key="1">
    <citation type="submission" date="2014-04" db="EMBL/GenBank/DDBJ databases">
        <authorList>
            <consortium name="International Citrus Genome Consortium"/>
            <person name="Gmitter F."/>
            <person name="Chen C."/>
            <person name="Farmerie W."/>
            <person name="Harkins T."/>
            <person name="Desany B."/>
            <person name="Mohiuddin M."/>
            <person name="Kodira C."/>
            <person name="Borodovsky M."/>
            <person name="Lomsadze A."/>
            <person name="Burns P."/>
            <person name="Jenkins J."/>
            <person name="Prochnik S."/>
            <person name="Shu S."/>
            <person name="Chapman J."/>
            <person name="Pitluck S."/>
            <person name="Schmutz J."/>
            <person name="Rokhsar D."/>
        </authorList>
    </citation>
    <scope>NUCLEOTIDE SEQUENCE</scope>
</reference>
<evidence type="ECO:0000256" key="8">
    <source>
        <dbReference type="ARBA" id="ARBA00025283"/>
    </source>
</evidence>
<sequence length="242" mass="26983">MIIIISIFFLLDTSLPLTIATTMAFHFFIIIPHEACLLWQRNPHSPVALKLQTCSLLPKRKHFYLQLLQKIQLFPTALRKVVGWPPIRSFRKNLAGASASKLPASESPNDVPSKTVDEKPAHEPGRKNPFVKINMDGVPIGRKVDLNAYDSYEKLSAAVDELFRGLLAAQRDSSAGGIVNKQEEEKAITGVLDGSGEYTLVYEDNEGDRMLVGDVPWHMFVSTVTRLRVLKSSEVSALSREK</sequence>
<dbReference type="GO" id="GO:0009734">
    <property type="term" value="P:auxin-activated signaling pathway"/>
    <property type="evidence" value="ECO:0007669"/>
    <property type="project" value="UniProtKB-UniRule"/>
</dbReference>